<dbReference type="EMBL" id="BAABGJ010000020">
    <property type="protein sequence ID" value="GAA4341971.1"/>
    <property type="molecule type" value="Genomic_DNA"/>
</dbReference>
<organism evidence="1 2">
    <name type="scientific">Variovorax defluvii</name>
    <dbReference type="NCBI Taxonomy" id="913761"/>
    <lineage>
        <taxon>Bacteria</taxon>
        <taxon>Pseudomonadati</taxon>
        <taxon>Pseudomonadota</taxon>
        <taxon>Betaproteobacteria</taxon>
        <taxon>Burkholderiales</taxon>
        <taxon>Comamonadaceae</taxon>
        <taxon>Variovorax</taxon>
    </lineage>
</organism>
<evidence type="ECO:0000313" key="1">
    <source>
        <dbReference type="EMBL" id="GAA4341971.1"/>
    </source>
</evidence>
<accession>A0ABP8HP06</accession>
<proteinExistence type="predicted"/>
<reference evidence="2" key="1">
    <citation type="journal article" date="2019" name="Int. J. Syst. Evol. Microbiol.">
        <title>The Global Catalogue of Microorganisms (GCM) 10K type strain sequencing project: providing services to taxonomists for standard genome sequencing and annotation.</title>
        <authorList>
            <consortium name="The Broad Institute Genomics Platform"/>
            <consortium name="The Broad Institute Genome Sequencing Center for Infectious Disease"/>
            <person name="Wu L."/>
            <person name="Ma J."/>
        </authorList>
    </citation>
    <scope>NUCLEOTIDE SEQUENCE [LARGE SCALE GENOMIC DNA]</scope>
    <source>
        <strain evidence="2">JCM 17804</strain>
    </source>
</reference>
<comment type="caution">
    <text evidence="1">The sequence shown here is derived from an EMBL/GenBank/DDBJ whole genome shotgun (WGS) entry which is preliminary data.</text>
</comment>
<dbReference type="Proteomes" id="UP001500975">
    <property type="component" value="Unassembled WGS sequence"/>
</dbReference>
<sequence length="78" mass="9111">MARNILFVYRGFHFMCSAEKEGPARFRPVVVRELGWPSEQRVPLIYDADVCRTEAQALRHAEQQAMHWADSRVVLHET</sequence>
<name>A0ABP8HP06_9BURK</name>
<gene>
    <name evidence="1" type="ORF">GCM10023165_23260</name>
</gene>
<keyword evidence="2" id="KW-1185">Reference proteome</keyword>
<protein>
    <submittedName>
        <fullName evidence="1">Uncharacterized protein</fullName>
    </submittedName>
</protein>
<evidence type="ECO:0000313" key="2">
    <source>
        <dbReference type="Proteomes" id="UP001500975"/>
    </source>
</evidence>
<dbReference type="RefSeq" id="WP_345537986.1">
    <property type="nucleotide sequence ID" value="NZ_BAABGJ010000020.1"/>
</dbReference>